<organism evidence="1 2">
    <name type="scientific">Caligus rogercresseyi</name>
    <name type="common">Sea louse</name>
    <dbReference type="NCBI Taxonomy" id="217165"/>
    <lineage>
        <taxon>Eukaryota</taxon>
        <taxon>Metazoa</taxon>
        <taxon>Ecdysozoa</taxon>
        <taxon>Arthropoda</taxon>
        <taxon>Crustacea</taxon>
        <taxon>Multicrustacea</taxon>
        <taxon>Hexanauplia</taxon>
        <taxon>Copepoda</taxon>
        <taxon>Siphonostomatoida</taxon>
        <taxon>Caligidae</taxon>
        <taxon>Caligus</taxon>
    </lineage>
</organism>
<dbReference type="EMBL" id="CP045894">
    <property type="protein sequence ID" value="QQP55196.1"/>
    <property type="molecule type" value="Genomic_DNA"/>
</dbReference>
<accession>A0A7T8KG31</accession>
<dbReference type="AlphaFoldDB" id="A0A7T8KG31"/>
<reference evidence="2" key="1">
    <citation type="submission" date="2021-01" db="EMBL/GenBank/DDBJ databases">
        <title>Caligus Genome Assembly.</title>
        <authorList>
            <person name="Gallardo-Escarate C."/>
        </authorList>
    </citation>
    <scope>NUCLEOTIDE SEQUENCE [LARGE SCALE GENOMIC DNA]</scope>
</reference>
<dbReference type="Proteomes" id="UP000595437">
    <property type="component" value="Chromosome 5"/>
</dbReference>
<evidence type="ECO:0000313" key="1">
    <source>
        <dbReference type="EMBL" id="QQP55196.1"/>
    </source>
</evidence>
<protein>
    <submittedName>
        <fullName evidence="1">Uncharacterized protein</fullName>
    </submittedName>
</protein>
<name>A0A7T8KG31_CALRO</name>
<gene>
    <name evidence="1" type="ORF">FKW44_008313</name>
</gene>
<keyword evidence="2" id="KW-1185">Reference proteome</keyword>
<proteinExistence type="predicted"/>
<evidence type="ECO:0000313" key="2">
    <source>
        <dbReference type="Proteomes" id="UP000595437"/>
    </source>
</evidence>
<sequence length="65" mass="7365">WRGKTMEANTTKDMILFGMTNRQTSSENIEDMNFAKSSVKALIAGKLCNYQLLEAEELIIKRPSP</sequence>
<feature type="non-terminal residue" evidence="1">
    <location>
        <position position="1"/>
    </location>
</feature>